<dbReference type="PANTHER" id="PTHR12526">
    <property type="entry name" value="GLYCOSYLTRANSFERASE"/>
    <property type="match status" value="1"/>
</dbReference>
<dbReference type="Pfam" id="PF13439">
    <property type="entry name" value="Glyco_transf_4"/>
    <property type="match status" value="1"/>
</dbReference>
<dbReference type="eggNOG" id="COG0438">
    <property type="taxonomic scope" value="Bacteria"/>
</dbReference>
<dbReference type="InterPro" id="IPR028098">
    <property type="entry name" value="Glyco_trans_4-like_N"/>
</dbReference>
<dbReference type="EMBL" id="CP003563">
    <property type="protein sequence ID" value="AFL51779.1"/>
    <property type="molecule type" value="Genomic_DNA"/>
</dbReference>
<gene>
    <name evidence="2" type="primary">wbpT</name>
    <name evidence="2" type="ORF">USDA257_c32110</name>
</gene>
<dbReference type="Gene3D" id="3.40.50.2000">
    <property type="entry name" value="Glycogen Phosphorylase B"/>
    <property type="match status" value="2"/>
</dbReference>
<protein>
    <submittedName>
        <fullName evidence="2">Lipopolysaccharide biosynthesis protein WbpT</fullName>
    </submittedName>
</protein>
<proteinExistence type="predicted"/>
<dbReference type="PANTHER" id="PTHR12526:SF638">
    <property type="entry name" value="SPORE COAT PROTEIN SA"/>
    <property type="match status" value="1"/>
</dbReference>
<feature type="domain" description="Glycosyltransferase subfamily 4-like N-terminal" evidence="1">
    <location>
        <begin position="38"/>
        <end position="197"/>
    </location>
</feature>
<dbReference type="Pfam" id="PF13692">
    <property type="entry name" value="Glyco_trans_1_4"/>
    <property type="match status" value="1"/>
</dbReference>
<dbReference type="Proteomes" id="UP000006180">
    <property type="component" value="Chromosome"/>
</dbReference>
<evidence type="ECO:0000313" key="3">
    <source>
        <dbReference type="Proteomes" id="UP000006180"/>
    </source>
</evidence>
<dbReference type="HOGENOM" id="CLU_009583_0_3_5"/>
<dbReference type="AlphaFoldDB" id="I3X7C3"/>
<dbReference type="SUPFAM" id="SSF53756">
    <property type="entry name" value="UDP-Glycosyltransferase/glycogen phosphorylase"/>
    <property type="match status" value="1"/>
</dbReference>
<reference evidence="2 3" key="1">
    <citation type="journal article" date="2012" name="J. Bacteriol.">
        <title>Complete genome sequence of the broad-host-range strain Sinorhizobium fredii USDA257.</title>
        <authorList>
            <person name="Schuldes J."/>
            <person name="Rodriguez Orbegoso M."/>
            <person name="Schmeisser C."/>
            <person name="Krishnan H.B."/>
            <person name="Daniel R."/>
            <person name="Streit W.R."/>
        </authorList>
    </citation>
    <scope>NUCLEOTIDE SEQUENCE [LARGE SCALE GENOMIC DNA]</scope>
    <source>
        <strain evidence="2 3">USDA 257</strain>
    </source>
</reference>
<dbReference type="PATRIC" id="fig|1185652.3.peg.3337"/>
<evidence type="ECO:0000313" key="2">
    <source>
        <dbReference type="EMBL" id="AFL51779.1"/>
    </source>
</evidence>
<dbReference type="KEGG" id="sfd:USDA257_c32110"/>
<accession>I3X7C3</accession>
<evidence type="ECO:0000259" key="1">
    <source>
        <dbReference type="Pfam" id="PF13439"/>
    </source>
</evidence>
<sequence>MDVHGAADRSSDGCMGSAEDRAAAMIMHVITNFTASAGAETMLARLLHGAADERIVVVSLIGVSDRNRNLADNPRVAYVSLAASSPAALPGAILRLARVIRKERPDVILCWMYHAMIVGTIAARLAGRGVPIYWNIRQSLDDPASLTRSSRLAIAGAKLLSSQPAGIIYNSARALELHRAYGYANRNMVAIPNGFELPRIGPTEATTARRIGIVGRFHPQKDHATFFKAVAAVRKTHPQAVFSAAGNGLSHDNRAVVDLMVEAGLPEHVIDLKGEISDMPSYYRSIDALVLSSRTEGFPNVIAEAMSYAKPIVTTDVGDAAAIAGNAGIAVPACDPEALAEAIREILDLSPTEYARYSRNARERVENEYEISAIRAKYASFLAP</sequence>
<organism evidence="2 3">
    <name type="scientific">Sinorhizobium fredii (strain USDA 257)</name>
    <dbReference type="NCBI Taxonomy" id="1185652"/>
    <lineage>
        <taxon>Bacteria</taxon>
        <taxon>Pseudomonadati</taxon>
        <taxon>Pseudomonadota</taxon>
        <taxon>Alphaproteobacteria</taxon>
        <taxon>Hyphomicrobiales</taxon>
        <taxon>Rhizobiaceae</taxon>
        <taxon>Sinorhizobium/Ensifer group</taxon>
        <taxon>Sinorhizobium</taxon>
    </lineage>
</organism>
<dbReference type="GO" id="GO:0016757">
    <property type="term" value="F:glycosyltransferase activity"/>
    <property type="evidence" value="ECO:0007669"/>
    <property type="project" value="UniProtKB-ARBA"/>
</dbReference>
<name>I3X7C3_SINF2</name>
<dbReference type="STRING" id="1185652.USDA257_c32110"/>